<protein>
    <submittedName>
        <fullName evidence="1">Uncharacterized protein</fullName>
    </submittedName>
</protein>
<dbReference type="EMBL" id="MU006779">
    <property type="protein sequence ID" value="KAF2643906.1"/>
    <property type="molecule type" value="Genomic_DNA"/>
</dbReference>
<dbReference type="AlphaFoldDB" id="A0A6A6S7R5"/>
<organism evidence="1 2">
    <name type="scientific">Massarina eburnea CBS 473.64</name>
    <dbReference type="NCBI Taxonomy" id="1395130"/>
    <lineage>
        <taxon>Eukaryota</taxon>
        <taxon>Fungi</taxon>
        <taxon>Dikarya</taxon>
        <taxon>Ascomycota</taxon>
        <taxon>Pezizomycotina</taxon>
        <taxon>Dothideomycetes</taxon>
        <taxon>Pleosporomycetidae</taxon>
        <taxon>Pleosporales</taxon>
        <taxon>Massarineae</taxon>
        <taxon>Massarinaceae</taxon>
        <taxon>Massarina</taxon>
    </lineage>
</organism>
<reference evidence="1" key="1">
    <citation type="journal article" date="2020" name="Stud. Mycol.">
        <title>101 Dothideomycetes genomes: a test case for predicting lifestyles and emergence of pathogens.</title>
        <authorList>
            <person name="Haridas S."/>
            <person name="Albert R."/>
            <person name="Binder M."/>
            <person name="Bloem J."/>
            <person name="Labutti K."/>
            <person name="Salamov A."/>
            <person name="Andreopoulos B."/>
            <person name="Baker S."/>
            <person name="Barry K."/>
            <person name="Bills G."/>
            <person name="Bluhm B."/>
            <person name="Cannon C."/>
            <person name="Castanera R."/>
            <person name="Culley D."/>
            <person name="Daum C."/>
            <person name="Ezra D."/>
            <person name="Gonzalez J."/>
            <person name="Henrissat B."/>
            <person name="Kuo A."/>
            <person name="Liang C."/>
            <person name="Lipzen A."/>
            <person name="Lutzoni F."/>
            <person name="Magnuson J."/>
            <person name="Mondo S."/>
            <person name="Nolan M."/>
            <person name="Ohm R."/>
            <person name="Pangilinan J."/>
            <person name="Park H.-J."/>
            <person name="Ramirez L."/>
            <person name="Alfaro M."/>
            <person name="Sun H."/>
            <person name="Tritt A."/>
            <person name="Yoshinaga Y."/>
            <person name="Zwiers L.-H."/>
            <person name="Turgeon B."/>
            <person name="Goodwin S."/>
            <person name="Spatafora J."/>
            <person name="Crous P."/>
            <person name="Grigoriev I."/>
        </authorList>
    </citation>
    <scope>NUCLEOTIDE SEQUENCE</scope>
    <source>
        <strain evidence="1">CBS 473.64</strain>
    </source>
</reference>
<evidence type="ECO:0000313" key="2">
    <source>
        <dbReference type="Proteomes" id="UP000799753"/>
    </source>
</evidence>
<name>A0A6A6S7R5_9PLEO</name>
<dbReference type="Proteomes" id="UP000799753">
    <property type="component" value="Unassembled WGS sequence"/>
</dbReference>
<evidence type="ECO:0000313" key="1">
    <source>
        <dbReference type="EMBL" id="KAF2643906.1"/>
    </source>
</evidence>
<sequence length="166" mass="18548">MAERIFTLRCAATDSGGQLRKKTPVWLRRGLAILNMSDFAAADPCYDAAGRARRPLISPTAWWYDPPLPKRRNTRMALLRARDRVPVRRQPRLVIIATSASSSFRLVSELEAPINRGDKLRSRPEISLELATRLVQEKSALLIGAVASHIASHITRESYIACKASE</sequence>
<proteinExistence type="predicted"/>
<gene>
    <name evidence="1" type="ORF">P280DRAFT_220172</name>
</gene>
<accession>A0A6A6S7R5</accession>
<keyword evidence="2" id="KW-1185">Reference proteome</keyword>